<dbReference type="PANTHER" id="PTHR33420:SF3">
    <property type="entry name" value="FIMBRIAL SUBUNIT ELFA"/>
    <property type="match status" value="1"/>
</dbReference>
<accession>A0A2T7BB19</accession>
<proteinExistence type="inferred from homology"/>
<feature type="chain" id="PRO_5015668420" description="Fimbrial-type adhesion domain-containing protein" evidence="5">
    <location>
        <begin position="24"/>
        <end position="197"/>
    </location>
</feature>
<dbReference type="Gene3D" id="2.60.40.1090">
    <property type="entry name" value="Fimbrial-type adhesion domain"/>
    <property type="match status" value="1"/>
</dbReference>
<organism evidence="7">
    <name type="scientific">Cronobacter turicensis</name>
    <dbReference type="NCBI Taxonomy" id="413502"/>
    <lineage>
        <taxon>Bacteria</taxon>
        <taxon>Pseudomonadati</taxon>
        <taxon>Pseudomonadota</taxon>
        <taxon>Gammaproteobacteria</taxon>
        <taxon>Enterobacterales</taxon>
        <taxon>Enterobacteriaceae</taxon>
        <taxon>Cronobacter</taxon>
    </lineage>
</organism>
<dbReference type="SUPFAM" id="SSF49401">
    <property type="entry name" value="Bacterial adhesins"/>
    <property type="match status" value="1"/>
</dbReference>
<evidence type="ECO:0000256" key="5">
    <source>
        <dbReference type="SAM" id="SignalP"/>
    </source>
</evidence>
<feature type="signal peptide" evidence="5">
    <location>
        <begin position="1"/>
        <end position="23"/>
    </location>
</feature>
<protein>
    <recommendedName>
        <fullName evidence="6">Fimbrial-type adhesion domain-containing protein</fullName>
    </recommendedName>
</protein>
<dbReference type="Pfam" id="PF00419">
    <property type="entry name" value="Fimbrial"/>
    <property type="match status" value="1"/>
</dbReference>
<comment type="similarity">
    <text evidence="2">Belongs to the fimbrial protein family.</text>
</comment>
<dbReference type="OrthoDB" id="6565677at2"/>
<sequence>MKMRLLNTALAAFLMAGTAQAMADTNTQDSPATLSLSGVITPDVAGCVVSFDKTLVYLQENVNRLPLQGNKALNPTHVMAYISGKNNKGESNLACSEAVKAGQIALKFTGAADDADGTTLANAYTESNGAKGVGLGIFGPGDYAPIAINKGTLNVAATLPDDLRGAVQFNVEMVKLTDQQVTPGAVYGALTVQIERL</sequence>
<dbReference type="PANTHER" id="PTHR33420">
    <property type="entry name" value="FIMBRIAL SUBUNIT ELFA-RELATED"/>
    <property type="match status" value="1"/>
</dbReference>
<dbReference type="InterPro" id="IPR000259">
    <property type="entry name" value="Adhesion_dom_fimbrial"/>
</dbReference>
<evidence type="ECO:0000256" key="3">
    <source>
        <dbReference type="ARBA" id="ARBA00022729"/>
    </source>
</evidence>
<keyword evidence="3 5" id="KW-0732">Signal</keyword>
<dbReference type="EMBL" id="MSAG01000001">
    <property type="protein sequence ID" value="PUX27124.1"/>
    <property type="molecule type" value="Genomic_DNA"/>
</dbReference>
<feature type="domain" description="Fimbrial-type adhesion" evidence="6">
    <location>
        <begin position="93"/>
        <end position="194"/>
    </location>
</feature>
<evidence type="ECO:0000256" key="1">
    <source>
        <dbReference type="ARBA" id="ARBA00004561"/>
    </source>
</evidence>
<dbReference type="RefSeq" id="WP_075197264.1">
    <property type="nucleotide sequence ID" value="NZ_CP187984.1"/>
</dbReference>
<comment type="caution">
    <text evidence="7">The sequence shown here is derived from an EMBL/GenBank/DDBJ whole genome shotgun (WGS) entry which is preliminary data.</text>
</comment>
<dbReference type="InterPro" id="IPR008966">
    <property type="entry name" value="Adhesion_dom_sf"/>
</dbReference>
<evidence type="ECO:0000313" key="7">
    <source>
        <dbReference type="EMBL" id="PUX27124.1"/>
    </source>
</evidence>
<name>A0A2T7BB19_9ENTR</name>
<evidence type="ECO:0000256" key="4">
    <source>
        <dbReference type="ARBA" id="ARBA00023263"/>
    </source>
</evidence>
<dbReference type="InterPro" id="IPR036937">
    <property type="entry name" value="Adhesion_dom_fimbrial_sf"/>
</dbReference>
<comment type="subcellular location">
    <subcellularLocation>
        <location evidence="1">Fimbrium</location>
    </subcellularLocation>
</comment>
<dbReference type="GO" id="GO:0043709">
    <property type="term" value="P:cell adhesion involved in single-species biofilm formation"/>
    <property type="evidence" value="ECO:0007669"/>
    <property type="project" value="TreeGrafter"/>
</dbReference>
<keyword evidence="4" id="KW-0281">Fimbrium</keyword>
<gene>
    <name evidence="7" type="ORF">BS411_01630</name>
</gene>
<evidence type="ECO:0000259" key="6">
    <source>
        <dbReference type="Pfam" id="PF00419"/>
    </source>
</evidence>
<reference evidence="7" key="1">
    <citation type="submission" date="2016-12" db="EMBL/GenBank/DDBJ databases">
        <title>Analysis of the Molecular Diversity Among Cronobacter Species Isolated from Filth Flies Using a Pan Genomic DNA Microarray.</title>
        <authorList>
            <person name="Pava-Ripoll M."/>
            <person name="Tall B."/>
            <person name="Farber J."/>
            <person name="Fanning S."/>
            <person name="Lehner A."/>
            <person name="Stephan R."/>
            <person name="Pagotto F."/>
            <person name="Iverson C."/>
            <person name="Ziobro G."/>
            <person name="Miller A."/>
            <person name="Pearson R."/>
            <person name="Yan Q."/>
            <person name="Kim M."/>
            <person name="Jeong S."/>
            <person name="Park J."/>
            <person name="Jun S."/>
            <person name="Choi H."/>
            <person name="Chung T."/>
            <person name="Yoo Y."/>
            <person name="Park E."/>
            <person name="Hwang S."/>
            <person name="Lee B."/>
            <person name="Sathyamoorthy V."/>
            <person name="Carter L."/>
            <person name="Mammel M."/>
            <person name="Jackson S."/>
            <person name="Kothary M."/>
            <person name="Patel I."/>
            <person name="Grim C."/>
            <person name="Gopinath G."/>
            <person name="Gangiredla J."/>
            <person name="Chase H."/>
        </authorList>
    </citation>
    <scope>NUCLEOTIDE SEQUENCE [LARGE SCALE GENOMIC DNA]</scope>
    <source>
        <strain evidence="7">MOD1-Sh41s</strain>
    </source>
</reference>
<dbReference type="AlphaFoldDB" id="A0A2T7BB19"/>
<dbReference type="GO" id="GO:0009289">
    <property type="term" value="C:pilus"/>
    <property type="evidence" value="ECO:0007669"/>
    <property type="project" value="UniProtKB-SubCell"/>
</dbReference>
<evidence type="ECO:0000256" key="2">
    <source>
        <dbReference type="ARBA" id="ARBA00006671"/>
    </source>
</evidence>
<dbReference type="InterPro" id="IPR050263">
    <property type="entry name" value="Bact_Fimbrial_Adh_Pro"/>
</dbReference>